<dbReference type="EMBL" id="UOFV01000076">
    <property type="protein sequence ID" value="VAW96009.1"/>
    <property type="molecule type" value="Genomic_DNA"/>
</dbReference>
<gene>
    <name evidence="2" type="ORF">MNBD_GAMMA19-1458</name>
</gene>
<accession>A0A3B1ACK7</accession>
<feature type="region of interest" description="Disordered" evidence="1">
    <location>
        <begin position="1"/>
        <end position="26"/>
    </location>
</feature>
<proteinExistence type="predicted"/>
<protein>
    <submittedName>
        <fullName evidence="2">Uncharacterized protein</fullName>
    </submittedName>
</protein>
<evidence type="ECO:0000313" key="2">
    <source>
        <dbReference type="EMBL" id="VAW96009.1"/>
    </source>
</evidence>
<sequence length="47" mass="5368">MYNVQIKIEADHKTDQNSRTNAALSYDSDHDDMVALLQQPSISYPKD</sequence>
<reference evidence="2" key="1">
    <citation type="submission" date="2018-06" db="EMBL/GenBank/DDBJ databases">
        <authorList>
            <person name="Zhirakovskaya E."/>
        </authorList>
    </citation>
    <scope>NUCLEOTIDE SEQUENCE</scope>
</reference>
<organism evidence="2">
    <name type="scientific">hydrothermal vent metagenome</name>
    <dbReference type="NCBI Taxonomy" id="652676"/>
    <lineage>
        <taxon>unclassified sequences</taxon>
        <taxon>metagenomes</taxon>
        <taxon>ecological metagenomes</taxon>
    </lineage>
</organism>
<dbReference type="AlphaFoldDB" id="A0A3B1ACK7"/>
<evidence type="ECO:0000256" key="1">
    <source>
        <dbReference type="SAM" id="MobiDB-lite"/>
    </source>
</evidence>
<name>A0A3B1ACK7_9ZZZZ</name>